<dbReference type="Proteomes" id="UP000326302">
    <property type="component" value="Unassembled WGS sequence"/>
</dbReference>
<accession>A0A5N5U3M0</accession>
<evidence type="ECO:0000313" key="2">
    <source>
        <dbReference type="Proteomes" id="UP000326302"/>
    </source>
</evidence>
<name>A0A5N5U3M0_9EURY</name>
<geneLocation type="plasmid" evidence="1">
    <name>unnamed2</name>
</geneLocation>
<sequence>MDGEHTFRVLSIDEERGQIQLDPIEESNDEFLDGSGDVRTVSTESNADVETVISFLSPGHVVRATLEDGSPGRITSIEHRGGAELRDLDPRTVPLVIRSFADGHDDVPDIFEPQPQESSLVAARLRDQSVVDPLAEKPTIGEMYVCVPSKDGNRSWGAFRGGEQSESIYGSFRSMDGSPAEILVGNPQDRSYWYALIFKDEGSTVAQKVLAQFGSLDNGHYTPDPSINLTRALEEEHLPANPDENPRDLLGESYQGMPDSLIPEQAGQDTIDMLAEFLLMVREVDFFGSFDSFEPNQVTVDEYESYSTTLYNLFHFHVQMMKAIYQSVSDGTEADDLMTDGEIPSAELFAKSSFRTASRIHRLESYLDRMEQVEIEMYVHDLYTGGGRELKEKLAKNDIHGSVPNRMRASMGEMRELVEDFQKAFEMCEMVVQSNVSNGEVEYDFRLNEDAFDYVNDFMSGLLEDSMGMTPGGEHDPEEANLDTARVLGGQITQRYDWLDPAASGPMGEMWKSAGPYG</sequence>
<proteinExistence type="predicted"/>
<dbReference type="RefSeq" id="WP_152120833.1">
    <property type="nucleotide sequence ID" value="NZ_QJOW01000006.1"/>
</dbReference>
<dbReference type="EMBL" id="QJOW01000006">
    <property type="protein sequence ID" value="KAB7513160.1"/>
    <property type="molecule type" value="Genomic_DNA"/>
</dbReference>
<reference evidence="1 2" key="1">
    <citation type="submission" date="2019-10" db="EMBL/GenBank/DDBJ databases">
        <title>Unraveling microbial dark matter from salterns through culturing: the case of the genus Halosegnis.</title>
        <authorList>
            <person name="Duran-Viseras A."/>
            <person name="Andrei A.-S."/>
            <person name="Vera-Gargallo B."/>
            <person name="Ghai R."/>
            <person name="Sanchez-Porro C."/>
            <person name="Ventosa A."/>
        </authorList>
    </citation>
    <scope>NUCLEOTIDE SEQUENCE [LARGE SCALE GENOMIC DNA]</scope>
    <source>
        <strain evidence="1 2">F17-44</strain>
        <plasmid evidence="1">unnamed2</plasmid>
    </source>
</reference>
<comment type="caution">
    <text evidence="1">The sequence shown here is derived from an EMBL/GenBank/DDBJ whole genome shotgun (WGS) entry which is preliminary data.</text>
</comment>
<gene>
    <name evidence="1" type="ORF">DMP03_12215</name>
</gene>
<keyword evidence="1" id="KW-0614">Plasmid</keyword>
<evidence type="ECO:0000313" key="1">
    <source>
        <dbReference type="EMBL" id="KAB7513160.1"/>
    </source>
</evidence>
<dbReference type="AlphaFoldDB" id="A0A5N5U3M0"/>
<protein>
    <submittedName>
        <fullName evidence="1">Uncharacterized protein</fullName>
    </submittedName>
</protein>
<organism evidence="1 2">
    <name type="scientific">Halosegnis rubeus</name>
    <dbReference type="NCBI Taxonomy" id="2212850"/>
    <lineage>
        <taxon>Archaea</taxon>
        <taxon>Methanobacteriati</taxon>
        <taxon>Methanobacteriota</taxon>
        <taxon>Stenosarchaea group</taxon>
        <taxon>Halobacteria</taxon>
        <taxon>Halobacteriales</taxon>
        <taxon>Natronomonadaceae</taxon>
        <taxon>Halosegnis</taxon>
    </lineage>
</organism>